<evidence type="ECO:0000313" key="3">
    <source>
        <dbReference type="Proteomes" id="UP000178796"/>
    </source>
</evidence>
<evidence type="ECO:0000313" key="2">
    <source>
        <dbReference type="EMBL" id="OGY99368.1"/>
    </source>
</evidence>
<sequence>MQTHTKVILYSTPSCVYCRMAKKFFAEHHVPYEEYDVSADGQAREEMVHRSHQLGVPVIEVNGEVFVGFNPVLIKRALGLH</sequence>
<accession>A0A1G2CDA4</accession>
<dbReference type="Pfam" id="PF00462">
    <property type="entry name" value="Glutaredoxin"/>
    <property type="match status" value="1"/>
</dbReference>
<dbReference type="CDD" id="cd02976">
    <property type="entry name" value="NrdH"/>
    <property type="match status" value="1"/>
</dbReference>
<dbReference type="InterPro" id="IPR036249">
    <property type="entry name" value="Thioredoxin-like_sf"/>
</dbReference>
<dbReference type="PROSITE" id="PS51354">
    <property type="entry name" value="GLUTAREDOXIN_2"/>
    <property type="match status" value="1"/>
</dbReference>
<dbReference type="Gene3D" id="3.40.30.10">
    <property type="entry name" value="Glutaredoxin"/>
    <property type="match status" value="1"/>
</dbReference>
<dbReference type="Proteomes" id="UP000178796">
    <property type="component" value="Unassembled WGS sequence"/>
</dbReference>
<feature type="domain" description="Glutaredoxin" evidence="1">
    <location>
        <begin position="7"/>
        <end position="65"/>
    </location>
</feature>
<proteinExistence type="predicted"/>
<dbReference type="GO" id="GO:0009055">
    <property type="term" value="F:electron transfer activity"/>
    <property type="evidence" value="ECO:0007669"/>
    <property type="project" value="TreeGrafter"/>
</dbReference>
<comment type="caution">
    <text evidence="2">The sequence shown here is derived from an EMBL/GenBank/DDBJ whole genome shotgun (WGS) entry which is preliminary data.</text>
</comment>
<dbReference type="InterPro" id="IPR051548">
    <property type="entry name" value="Grx-like_ET"/>
</dbReference>
<name>A0A1G2CDA4_9BACT</name>
<protein>
    <submittedName>
        <fullName evidence="2">NrdH-redoxin</fullName>
    </submittedName>
</protein>
<dbReference type="EMBL" id="MHKY01000011">
    <property type="protein sequence ID" value="OGY99368.1"/>
    <property type="molecule type" value="Genomic_DNA"/>
</dbReference>
<dbReference type="AlphaFoldDB" id="A0A1G2CDA4"/>
<dbReference type="SUPFAM" id="SSF52833">
    <property type="entry name" value="Thioredoxin-like"/>
    <property type="match status" value="1"/>
</dbReference>
<dbReference type="PANTHER" id="PTHR34386:SF1">
    <property type="entry name" value="GLUTAREDOXIN-LIKE PROTEIN NRDH"/>
    <property type="match status" value="1"/>
</dbReference>
<dbReference type="GO" id="GO:0045454">
    <property type="term" value="P:cell redox homeostasis"/>
    <property type="evidence" value="ECO:0007669"/>
    <property type="project" value="TreeGrafter"/>
</dbReference>
<evidence type="ECO:0000259" key="1">
    <source>
        <dbReference type="Pfam" id="PF00462"/>
    </source>
</evidence>
<gene>
    <name evidence="2" type="ORF">A3E09_01810</name>
</gene>
<dbReference type="InterPro" id="IPR002109">
    <property type="entry name" value="Glutaredoxin"/>
</dbReference>
<dbReference type="PANTHER" id="PTHR34386">
    <property type="entry name" value="GLUTAREDOXIN"/>
    <property type="match status" value="1"/>
</dbReference>
<organism evidence="2 3">
    <name type="scientific">Candidatus Liptonbacteria bacterium RIFCSPHIGHO2_12_FULL_60_13</name>
    <dbReference type="NCBI Taxonomy" id="1798648"/>
    <lineage>
        <taxon>Bacteria</taxon>
        <taxon>Candidatus Liptoniibacteriota</taxon>
    </lineage>
</organism>
<reference evidence="2 3" key="1">
    <citation type="journal article" date="2016" name="Nat. Commun.">
        <title>Thousands of microbial genomes shed light on interconnected biogeochemical processes in an aquifer system.</title>
        <authorList>
            <person name="Anantharaman K."/>
            <person name="Brown C.T."/>
            <person name="Hug L.A."/>
            <person name="Sharon I."/>
            <person name="Castelle C.J."/>
            <person name="Probst A.J."/>
            <person name="Thomas B.C."/>
            <person name="Singh A."/>
            <person name="Wilkins M.J."/>
            <person name="Karaoz U."/>
            <person name="Brodie E.L."/>
            <person name="Williams K.H."/>
            <person name="Hubbard S.S."/>
            <person name="Banfield J.F."/>
        </authorList>
    </citation>
    <scope>NUCLEOTIDE SEQUENCE [LARGE SCALE GENOMIC DNA]</scope>
</reference>